<dbReference type="Gene3D" id="3.10.50.40">
    <property type="match status" value="1"/>
</dbReference>
<keyword evidence="8" id="KW-1185">Reference proteome</keyword>
<reference evidence="9" key="1">
    <citation type="submission" date="2025-08" db="UniProtKB">
        <authorList>
            <consortium name="RefSeq"/>
        </authorList>
    </citation>
    <scope>IDENTIFICATION</scope>
</reference>
<organism evidence="8 9">
    <name type="scientific">Aplysia californica</name>
    <name type="common">California sea hare</name>
    <dbReference type="NCBI Taxonomy" id="6500"/>
    <lineage>
        <taxon>Eukaryota</taxon>
        <taxon>Metazoa</taxon>
        <taxon>Spiralia</taxon>
        <taxon>Lophotrochozoa</taxon>
        <taxon>Mollusca</taxon>
        <taxon>Gastropoda</taxon>
        <taxon>Heterobranchia</taxon>
        <taxon>Euthyneura</taxon>
        <taxon>Tectipleura</taxon>
        <taxon>Aplysiida</taxon>
        <taxon>Aplysioidea</taxon>
        <taxon>Aplysiidae</taxon>
        <taxon>Aplysia</taxon>
    </lineage>
</organism>
<dbReference type="GeneID" id="101864426"/>
<keyword evidence="3 5" id="KW-0802">TPR repeat</keyword>
<evidence type="ECO:0000256" key="1">
    <source>
        <dbReference type="ARBA" id="ARBA00009648"/>
    </source>
</evidence>
<gene>
    <name evidence="9" type="primary">LOC101864426</name>
</gene>
<keyword evidence="4 9" id="KW-0413">Isomerase</keyword>
<dbReference type="SUPFAM" id="SSF48452">
    <property type="entry name" value="TPR-like"/>
    <property type="match status" value="1"/>
</dbReference>
<name>A0ABM0JAH4_APLCA</name>
<dbReference type="PROSITE" id="PS50059">
    <property type="entry name" value="FKBP_PPIASE"/>
    <property type="match status" value="1"/>
</dbReference>
<dbReference type="Proteomes" id="UP000694888">
    <property type="component" value="Unplaced"/>
</dbReference>
<evidence type="ECO:0000256" key="5">
    <source>
        <dbReference type="PROSITE-ProRule" id="PRU00339"/>
    </source>
</evidence>
<dbReference type="EC" id="5.2.1.8" evidence="4"/>
<dbReference type="InterPro" id="IPR046357">
    <property type="entry name" value="PPIase_dom_sf"/>
</dbReference>
<dbReference type="GO" id="GO:0016853">
    <property type="term" value="F:isomerase activity"/>
    <property type="evidence" value="ECO:0007669"/>
    <property type="project" value="UniProtKB-KW"/>
</dbReference>
<dbReference type="Gene3D" id="1.25.40.10">
    <property type="entry name" value="Tetratricopeptide repeat domain"/>
    <property type="match status" value="1"/>
</dbReference>
<feature type="compositionally biased region" description="Basic and acidic residues" evidence="6">
    <location>
        <begin position="398"/>
        <end position="408"/>
    </location>
</feature>
<keyword evidence="4" id="KW-0697">Rotamase</keyword>
<evidence type="ECO:0000256" key="3">
    <source>
        <dbReference type="ARBA" id="ARBA00022803"/>
    </source>
</evidence>
<feature type="repeat" description="TPR" evidence="5">
    <location>
        <begin position="325"/>
        <end position="358"/>
    </location>
</feature>
<comment type="catalytic activity">
    <reaction evidence="4">
        <text>[protein]-peptidylproline (omega=180) = [protein]-peptidylproline (omega=0)</text>
        <dbReference type="Rhea" id="RHEA:16237"/>
        <dbReference type="Rhea" id="RHEA-COMP:10747"/>
        <dbReference type="Rhea" id="RHEA-COMP:10748"/>
        <dbReference type="ChEBI" id="CHEBI:83833"/>
        <dbReference type="ChEBI" id="CHEBI:83834"/>
        <dbReference type="EC" id="5.2.1.8"/>
    </reaction>
</comment>
<dbReference type="PANTHER" id="PTHR46674">
    <property type="entry name" value="INACTIVE PEPTIDYL-PROLYL CIS-TRANS ISOMERASE FKBP6"/>
    <property type="match status" value="1"/>
</dbReference>
<dbReference type="InterPro" id="IPR019734">
    <property type="entry name" value="TPR_rpt"/>
</dbReference>
<protein>
    <recommendedName>
        <fullName evidence="4">peptidylprolyl isomerase</fullName>
        <ecNumber evidence="4">5.2.1.8</ecNumber>
    </recommendedName>
</protein>
<feature type="domain" description="PPIase FKBP-type" evidence="7">
    <location>
        <begin position="124"/>
        <end position="213"/>
    </location>
</feature>
<keyword evidence="2" id="KW-0677">Repeat</keyword>
<dbReference type="PROSITE" id="PS50005">
    <property type="entry name" value="TPR"/>
    <property type="match status" value="1"/>
</dbReference>
<evidence type="ECO:0000313" key="8">
    <source>
        <dbReference type="Proteomes" id="UP000694888"/>
    </source>
</evidence>
<dbReference type="SUPFAM" id="SSF54534">
    <property type="entry name" value="FKBP-like"/>
    <property type="match status" value="1"/>
</dbReference>
<dbReference type="RefSeq" id="XP_005089179.1">
    <property type="nucleotide sequence ID" value="XM_005089122.3"/>
</dbReference>
<evidence type="ECO:0000256" key="2">
    <source>
        <dbReference type="ARBA" id="ARBA00022737"/>
    </source>
</evidence>
<feature type="region of interest" description="Disordered" evidence="6">
    <location>
        <begin position="389"/>
        <end position="418"/>
    </location>
</feature>
<comment type="similarity">
    <text evidence="1">Belongs to the FKBP6 family.</text>
</comment>
<evidence type="ECO:0000259" key="7">
    <source>
        <dbReference type="PROSITE" id="PS50059"/>
    </source>
</evidence>
<dbReference type="InterPro" id="IPR011990">
    <property type="entry name" value="TPR-like_helical_dom_sf"/>
</dbReference>
<evidence type="ECO:0000256" key="6">
    <source>
        <dbReference type="SAM" id="MobiDB-lite"/>
    </source>
</evidence>
<proteinExistence type="inferred from homology"/>
<dbReference type="SMART" id="SM00028">
    <property type="entry name" value="TPR"/>
    <property type="match status" value="3"/>
</dbReference>
<dbReference type="InterPro" id="IPR001179">
    <property type="entry name" value="PPIase_FKBP_dom"/>
</dbReference>
<dbReference type="InterPro" id="IPR042282">
    <property type="entry name" value="FKBP6/shu"/>
</dbReference>
<evidence type="ECO:0000313" key="9">
    <source>
        <dbReference type="RefSeq" id="XP_005089179.1"/>
    </source>
</evidence>
<dbReference type="PANTHER" id="PTHR46674:SF1">
    <property type="entry name" value="INACTIVE PEPTIDYL-PROLYL CIS-TRANS ISOMERASE FKBP6"/>
    <property type="match status" value="1"/>
</dbReference>
<accession>A0ABM0JAH4</accession>
<evidence type="ECO:0000256" key="4">
    <source>
        <dbReference type="PROSITE-ProRule" id="PRU00277"/>
    </source>
</evidence>
<dbReference type="Pfam" id="PF00254">
    <property type="entry name" value="FKBP_C"/>
    <property type="match status" value="1"/>
</dbReference>
<sequence length="481" mass="55212">MDPFGNDETCTRLKNALDINDLRDPDGEGVEFEVDENDLAQTDQEQDTNLHCFEKNKVAASICLLSDNEDEEDNFEGDGEYLTEKERLHKRLLKMRDSDITPNKDGGVLKEMKTPGIGGLVAEGALVSFHYNAYTDVGQAPYDSSRLRDQYSKLRLGTGQCIRGLELALLSMKKHETARFLIHHDYAYGEMGCPPRIPKSTSLIYDVEILYFVEQEGVEDYHNMTEEERRQKLTYVDIEKVVKALNAEGKEYFEKREYHRALGKYRKAEEVLQRYNLKNEEEQTQWTKQSLRVYLNCATCSNYLKQFGRVISYCNNALRLDRNAVKAHYFKGKALHSLGSFEDAKQSLRTARNLKPSDMLINNALKDLAKSIKEHTSFEKSLYRKMFSQPASDAGETSGDKEKEESVERPSQPPCSDGFRALVQEQFEKFKNDPCMTEMPFPERQMTENEIACILETATALGMDVRKRGTGNSLRFEVYKQ</sequence>